<name>A0A2M8L486_9BACT</name>
<dbReference type="EMBL" id="PFEK01000020">
    <property type="protein sequence ID" value="PJE67677.1"/>
    <property type="molecule type" value="Genomic_DNA"/>
</dbReference>
<reference evidence="3" key="1">
    <citation type="submission" date="2017-09" db="EMBL/GenBank/DDBJ databases">
        <title>Depth-based differentiation of microbial function through sediment-hosted aquifers and enrichment of novel symbionts in the deep terrestrial subsurface.</title>
        <authorList>
            <person name="Probst A.J."/>
            <person name="Ladd B."/>
            <person name="Jarett J.K."/>
            <person name="Geller-Mcgrath D.E."/>
            <person name="Sieber C.M.K."/>
            <person name="Emerson J.B."/>
            <person name="Anantharaman K."/>
            <person name="Thomas B.C."/>
            <person name="Malmstrom R."/>
            <person name="Stieglmeier M."/>
            <person name="Klingl A."/>
            <person name="Woyke T."/>
            <person name="Ryan C.M."/>
            <person name="Banfield J.F."/>
        </authorList>
    </citation>
    <scope>NUCLEOTIDE SEQUENCE [LARGE SCALE GENOMIC DNA]</scope>
</reference>
<dbReference type="Pfam" id="PF18895">
    <property type="entry name" value="T4SS_pilin"/>
    <property type="match status" value="1"/>
</dbReference>
<sequence>MNALAVNIEEEFDLAQKFPTVGKLISTLLPNIYILAGLLLFLLLIFGGFGIIMGAGGDDPKKTGQGKQAVTAAIIGFLIIFLSYWIIQIIEVLTGVNIFHPTGF</sequence>
<protein>
    <submittedName>
        <fullName evidence="2">Uncharacterized protein</fullName>
    </submittedName>
</protein>
<proteinExistence type="predicted"/>
<comment type="caution">
    <text evidence="2">The sequence shown here is derived from an EMBL/GenBank/DDBJ whole genome shotgun (WGS) entry which is preliminary data.</text>
</comment>
<keyword evidence="1" id="KW-0812">Transmembrane</keyword>
<keyword evidence="1" id="KW-0472">Membrane</keyword>
<organism evidence="2 3">
    <name type="scientific">Candidatus Shapirobacteria bacterium CG10_big_fil_rev_8_21_14_0_10_40_9</name>
    <dbReference type="NCBI Taxonomy" id="1974888"/>
    <lineage>
        <taxon>Bacteria</taxon>
        <taxon>Candidatus Shapironibacteriota</taxon>
    </lineage>
</organism>
<evidence type="ECO:0000313" key="3">
    <source>
        <dbReference type="Proteomes" id="UP000231474"/>
    </source>
</evidence>
<evidence type="ECO:0000256" key="1">
    <source>
        <dbReference type="SAM" id="Phobius"/>
    </source>
</evidence>
<keyword evidence="1" id="KW-1133">Transmembrane helix</keyword>
<accession>A0A2M8L486</accession>
<feature type="transmembrane region" description="Helical" evidence="1">
    <location>
        <begin position="32"/>
        <end position="57"/>
    </location>
</feature>
<dbReference type="InterPro" id="IPR043993">
    <property type="entry name" value="T4SS_pilin"/>
</dbReference>
<feature type="transmembrane region" description="Helical" evidence="1">
    <location>
        <begin position="69"/>
        <end position="87"/>
    </location>
</feature>
<gene>
    <name evidence="2" type="ORF">COU95_01045</name>
</gene>
<evidence type="ECO:0000313" key="2">
    <source>
        <dbReference type="EMBL" id="PJE67677.1"/>
    </source>
</evidence>
<dbReference type="AlphaFoldDB" id="A0A2M8L486"/>
<dbReference type="Proteomes" id="UP000231474">
    <property type="component" value="Unassembled WGS sequence"/>
</dbReference>